<evidence type="ECO:0000313" key="4">
    <source>
        <dbReference type="Proteomes" id="UP000324853"/>
    </source>
</evidence>
<dbReference type="GO" id="GO:0016835">
    <property type="term" value="F:carbon-oxygen lyase activity"/>
    <property type="evidence" value="ECO:0007669"/>
    <property type="project" value="TreeGrafter"/>
</dbReference>
<proteinExistence type="predicted"/>
<dbReference type="Gene3D" id="3.40.50.10490">
    <property type="entry name" value="Glucose-6-phosphate isomerase like protein, domain 1"/>
    <property type="match status" value="1"/>
</dbReference>
<dbReference type="PROSITE" id="PS51464">
    <property type="entry name" value="SIS"/>
    <property type="match status" value="1"/>
</dbReference>
<dbReference type="GO" id="GO:0016803">
    <property type="term" value="F:ether hydrolase activity"/>
    <property type="evidence" value="ECO:0007669"/>
    <property type="project" value="TreeGrafter"/>
</dbReference>
<name>A0A5S4X664_9BRAD</name>
<dbReference type="PANTHER" id="PTHR10088:SF4">
    <property type="entry name" value="GLUCOKINASE REGULATORY PROTEIN"/>
    <property type="match status" value="1"/>
</dbReference>
<dbReference type="GO" id="GO:0046348">
    <property type="term" value="P:amino sugar catabolic process"/>
    <property type="evidence" value="ECO:0007669"/>
    <property type="project" value="TreeGrafter"/>
</dbReference>
<dbReference type="InterPro" id="IPR001347">
    <property type="entry name" value="SIS_dom"/>
</dbReference>
<dbReference type="SUPFAM" id="SSF53697">
    <property type="entry name" value="SIS domain"/>
    <property type="match status" value="1"/>
</dbReference>
<keyword evidence="3" id="KW-0456">Lyase</keyword>
<dbReference type="EC" id="4.2.1.126" evidence="3"/>
<dbReference type="Proteomes" id="UP000324853">
    <property type="component" value="Unassembled WGS sequence"/>
</dbReference>
<comment type="caution">
    <text evidence="3">The sequence shown here is derived from an EMBL/GenBank/DDBJ whole genome shotgun (WGS) entry which is preliminary data.</text>
</comment>
<dbReference type="OrthoDB" id="9813395at2"/>
<feature type="domain" description="SIS" evidence="2">
    <location>
        <begin position="74"/>
        <end position="237"/>
    </location>
</feature>
<evidence type="ECO:0000259" key="2">
    <source>
        <dbReference type="PROSITE" id="PS51464"/>
    </source>
</evidence>
<evidence type="ECO:0000256" key="1">
    <source>
        <dbReference type="ARBA" id="ARBA00023277"/>
    </source>
</evidence>
<organism evidence="3 4">
    <name type="scientific">Bradyrhizobium cytisi</name>
    <dbReference type="NCBI Taxonomy" id="515489"/>
    <lineage>
        <taxon>Bacteria</taxon>
        <taxon>Pseudomonadati</taxon>
        <taxon>Pseudomonadota</taxon>
        <taxon>Alphaproteobacteria</taxon>
        <taxon>Hyphomicrobiales</taxon>
        <taxon>Nitrobacteraceae</taxon>
        <taxon>Bradyrhizobium</taxon>
    </lineage>
</organism>
<dbReference type="InterPro" id="IPR040190">
    <property type="entry name" value="MURQ/GCKR"/>
</dbReference>
<gene>
    <name evidence="3" type="ORF">FXB38_01930</name>
</gene>
<dbReference type="PANTHER" id="PTHR10088">
    <property type="entry name" value="GLUCOKINASE REGULATORY PROTEIN"/>
    <property type="match status" value="1"/>
</dbReference>
<dbReference type="Pfam" id="PF13580">
    <property type="entry name" value="SIS_2"/>
    <property type="match status" value="1"/>
</dbReference>
<protein>
    <submittedName>
        <fullName evidence="3">N-acetylmuramic acid 6-phosphate etherase</fullName>
        <ecNumber evidence="3">4.2.1.126</ecNumber>
    </submittedName>
</protein>
<dbReference type="AlphaFoldDB" id="A0A5S4X664"/>
<evidence type="ECO:0000313" key="3">
    <source>
        <dbReference type="EMBL" id="TYL87913.1"/>
    </source>
</evidence>
<accession>A0A5S4X664</accession>
<keyword evidence="4" id="KW-1185">Reference proteome</keyword>
<dbReference type="EMBL" id="VSSR01000005">
    <property type="protein sequence ID" value="TYL87913.1"/>
    <property type="molecule type" value="Genomic_DNA"/>
</dbReference>
<sequence>MSGGKSKYKRYLPLVSTMSVLPRLETDGERCRDTGGVVTIDEAVFAEAMLASYRRAIASVAAASGDIRAAALRLAAIWRAGGRLIYVGAGSSGLAAAEDAAELPGTFGLDESRIAIVLPGGTTEPFRIDGVAEDDAAAGERAITGLGDLSGDAVIVVSASGSTPFTVAAAAAARRRSAFVIGIAHRQGSPLLVGADASILLESGEEALRGSTRLAAGAAQKAALGMLSSLMGFELGHIHRGLMVNLKADNAKLRERARGIVATIAGVSDAKAEAALREASGEVKPAILIACGVVSMSEAVTWLAAAEGRIDDALSRARASANGIKGEGPNKGA</sequence>
<dbReference type="NCBIfam" id="NF003915">
    <property type="entry name" value="PRK05441.1"/>
    <property type="match status" value="1"/>
</dbReference>
<dbReference type="GO" id="GO:0009254">
    <property type="term" value="P:peptidoglycan turnover"/>
    <property type="evidence" value="ECO:0007669"/>
    <property type="project" value="TreeGrafter"/>
</dbReference>
<dbReference type="GO" id="GO:0097367">
    <property type="term" value="F:carbohydrate derivative binding"/>
    <property type="evidence" value="ECO:0007669"/>
    <property type="project" value="InterPro"/>
</dbReference>
<keyword evidence="1" id="KW-0119">Carbohydrate metabolism</keyword>
<reference evidence="3 4" key="1">
    <citation type="submission" date="2019-08" db="EMBL/GenBank/DDBJ databases">
        <title>Bradyrhizobium hipponensis sp. nov., a rhizobium isolated from a Lupinus angustifolius root nodule in Tunisia.</title>
        <authorList>
            <person name="Off K."/>
            <person name="Rejili M."/>
            <person name="Mars M."/>
            <person name="Brachmann A."/>
            <person name="Marin M."/>
        </authorList>
    </citation>
    <scope>NUCLEOTIDE SEQUENCE [LARGE SCALE GENOMIC DNA]</scope>
    <source>
        <strain evidence="3 4">CTAW11</strain>
    </source>
</reference>
<dbReference type="Gene3D" id="1.10.8.1080">
    <property type="match status" value="1"/>
</dbReference>
<dbReference type="InterPro" id="IPR046348">
    <property type="entry name" value="SIS_dom_sf"/>
</dbReference>